<evidence type="ECO:0000256" key="9">
    <source>
        <dbReference type="ARBA" id="ARBA00023002"/>
    </source>
</evidence>
<keyword evidence="11 15" id="KW-0472">Membrane</keyword>
<dbReference type="SFLD" id="SFLDS00052">
    <property type="entry name" value="Ferric_Reductase_Domain"/>
    <property type="match status" value="1"/>
</dbReference>
<dbReference type="GO" id="GO:0016020">
    <property type="term" value="C:membrane"/>
    <property type="evidence" value="ECO:0007669"/>
    <property type="project" value="UniProtKB-SubCell"/>
</dbReference>
<protein>
    <recommendedName>
        <fullName evidence="4">beta-galactosidase</fullName>
        <ecNumber evidence="4">3.2.1.23</ecNumber>
    </recommendedName>
    <alternativeName>
        <fullName evidence="13">Lactase</fullName>
    </alternativeName>
</protein>
<dbReference type="GO" id="GO:0004565">
    <property type="term" value="F:beta-galactosidase activity"/>
    <property type="evidence" value="ECO:0007669"/>
    <property type="project" value="UniProtKB-EC"/>
</dbReference>
<proteinExistence type="inferred from homology"/>
<dbReference type="SUPFAM" id="SSF51445">
    <property type="entry name" value="(Trans)glycosidases"/>
    <property type="match status" value="1"/>
</dbReference>
<dbReference type="SUPFAM" id="SSF63380">
    <property type="entry name" value="Riboflavin synthase domain-like"/>
    <property type="match status" value="1"/>
</dbReference>
<dbReference type="GeneID" id="41968770"/>
<comment type="caution">
    <text evidence="17">The sequence shown here is derived from an EMBL/GenBank/DDBJ whole genome shotgun (WGS) entry which is preliminary data.</text>
</comment>
<dbReference type="InterPro" id="IPR032312">
    <property type="entry name" value="LacZ_4"/>
</dbReference>
<dbReference type="InterPro" id="IPR017927">
    <property type="entry name" value="FAD-bd_FR_type"/>
</dbReference>
<keyword evidence="18" id="KW-1185">Reference proteome</keyword>
<dbReference type="InterPro" id="IPR013783">
    <property type="entry name" value="Ig-like_fold"/>
</dbReference>
<evidence type="ECO:0000256" key="2">
    <source>
        <dbReference type="ARBA" id="ARBA00004141"/>
    </source>
</evidence>
<keyword evidence="10" id="KW-0813">Transport</keyword>
<evidence type="ECO:0000256" key="1">
    <source>
        <dbReference type="ARBA" id="ARBA00001412"/>
    </source>
</evidence>
<dbReference type="SUPFAM" id="SSF74650">
    <property type="entry name" value="Galactose mutarotase-like"/>
    <property type="match status" value="1"/>
</dbReference>
<evidence type="ECO:0000256" key="7">
    <source>
        <dbReference type="ARBA" id="ARBA00022982"/>
    </source>
</evidence>
<feature type="transmembrane region" description="Helical" evidence="15">
    <location>
        <begin position="292"/>
        <end position="310"/>
    </location>
</feature>
<dbReference type="Pfam" id="PF08022">
    <property type="entry name" value="FAD_binding_8"/>
    <property type="match status" value="1"/>
</dbReference>
<dbReference type="InterPro" id="IPR017853">
    <property type="entry name" value="GH"/>
</dbReference>
<dbReference type="Pfam" id="PF02837">
    <property type="entry name" value="Glyco_hydro_2_N"/>
    <property type="match status" value="1"/>
</dbReference>
<dbReference type="Pfam" id="PF02836">
    <property type="entry name" value="Glyco_hydro_2_C"/>
    <property type="match status" value="1"/>
</dbReference>
<dbReference type="InterPro" id="IPR013121">
    <property type="entry name" value="Fe_red_NAD-bd_6"/>
</dbReference>
<dbReference type="RefSeq" id="XP_030991837.1">
    <property type="nucleotide sequence ID" value="XM_031135390.1"/>
</dbReference>
<evidence type="ECO:0000256" key="4">
    <source>
        <dbReference type="ARBA" id="ARBA00012756"/>
    </source>
</evidence>
<gene>
    <name evidence="17" type="ORF">E0L32_001323</name>
</gene>
<dbReference type="SUPFAM" id="SSF49785">
    <property type="entry name" value="Galactose-binding domain-like"/>
    <property type="match status" value="1"/>
</dbReference>
<keyword evidence="8 15" id="KW-1133">Transmembrane helix</keyword>
<dbReference type="GO" id="GO:0009341">
    <property type="term" value="C:beta-galactosidase complex"/>
    <property type="evidence" value="ECO:0007669"/>
    <property type="project" value="InterPro"/>
</dbReference>
<dbReference type="Pfam" id="PF08030">
    <property type="entry name" value="NAD_binding_6"/>
    <property type="match status" value="1"/>
</dbReference>
<dbReference type="CDD" id="cd06186">
    <property type="entry name" value="NOX_Duox_like_FAD_NADP"/>
    <property type="match status" value="1"/>
</dbReference>
<comment type="subcellular location">
    <subcellularLocation>
        <location evidence="2">Membrane</location>
        <topology evidence="2">Multi-pass membrane protein</topology>
    </subcellularLocation>
</comment>
<keyword evidence="12" id="KW-0326">Glycosidase</keyword>
<accession>A0A507ATU9</accession>
<dbReference type="EC" id="3.2.1.23" evidence="4"/>
<dbReference type="Proteomes" id="UP000319257">
    <property type="component" value="Unassembled WGS sequence"/>
</dbReference>
<evidence type="ECO:0000256" key="15">
    <source>
        <dbReference type="SAM" id="Phobius"/>
    </source>
</evidence>
<keyword evidence="6" id="KW-0378">Hydrolase</keyword>
<dbReference type="PROSITE" id="PS00608">
    <property type="entry name" value="GLYCOSYL_HYDROL_F2_2"/>
    <property type="match status" value="1"/>
</dbReference>
<feature type="transmembrane region" description="Helical" evidence="15">
    <location>
        <begin position="235"/>
        <end position="253"/>
    </location>
</feature>
<reference evidence="17 18" key="1">
    <citation type="submission" date="2019-06" db="EMBL/GenBank/DDBJ databases">
        <title>Draft genome sequence of the filamentous fungus Phialemoniopsis curvata isolated from diesel fuel.</title>
        <authorList>
            <person name="Varaljay V.A."/>
            <person name="Lyon W.J."/>
            <person name="Crouch A.L."/>
            <person name="Drake C.E."/>
            <person name="Hollomon J.M."/>
            <person name="Nadeau L.J."/>
            <person name="Nunn H.S."/>
            <person name="Stevenson B.S."/>
            <person name="Bojanowski C.L."/>
            <person name="Crookes-Goodson W.J."/>
        </authorList>
    </citation>
    <scope>NUCLEOTIDE SEQUENCE [LARGE SCALE GENOMIC DNA]</scope>
    <source>
        <strain evidence="17 18">D216</strain>
    </source>
</reference>
<name>A0A507ATU9_9PEZI</name>
<evidence type="ECO:0000256" key="5">
    <source>
        <dbReference type="ARBA" id="ARBA00022692"/>
    </source>
</evidence>
<dbReference type="SMART" id="SM01038">
    <property type="entry name" value="Bgal_small_N"/>
    <property type="match status" value="1"/>
</dbReference>
<sequence>MSMLMSMGGDASVEPWFADLPLSDPRCNNDSCTAYHQAHTASQAQISFESQFRYGWWLAWAYSIVIVLFVLAHAANSLMPRHFDASMRTSAWDKVIAMARKATYRRIPGRAAQFFALPSFGVLALMIFMFAGLTIMAFVQHPYYRGKRGYGSPPLGVRTGLMAFALIPLELALAGKVNPVTCLTGIGHEKLNVIHRWTGWAVLFLSVVHTVPFIVQPLREGGPSALHKQYYKAGGMEFTGTPPLGMLVGLVLLSLPPLRRLAYELFVQVHLALAVAFLGLCFWHAAKSLDSWNYLWATVGIWLFSLMVRMTRKTSLFSIRGPFSQSQAVMTKLPHNMVCLDVSVKGTWKWEPGQHFFLRFLGLRPLDNHPFTVCNLPKHKDGRTVMTFLVRPHDGVTKRIGAVAERKTSIGVCVDGPYGTVIRPRIETRYQQAILVAGGGGISGVLPWLEHLASQIGKEGSSLKSVHLVWAVRTANCLSWAAEDVRAVQEQSSPGTVTYDVWVTDQNDASGETTETTDDKEAQVVNRGQEDTLVHVSHFGQRPALAEVMPAVVGAGRSIVLGCGPESLKVDLSNVVASMQGEVIKGRKQESSRSAPSLPAGKMDTTLPSSSKLHLALRLQGRLDPHATEGGERAAPQSQRAPSQDTSGVHTYPKGVPDWSNLEVLHRNTLKPRSNFVFYDRPEGETGCWVHEPRYRLLSGTWKFHVSSTPLQGPVEFYENGFDASGWDDIAVPGIWQLQGFGKGPQYTNLDFPWPADPPNIPLDDNECGRYVTTFHVGKEAQGCQLRLRFEGVDSAFSVWVNGNKIGYSQGARNPSEFDVTDAIDIGCDNTLAVEVYQRCDGTYLEDQDHWWISGIIRDVYLHIFPKTHIEDFHVQTLLDDDYRNATLKVDVSVNEDTAVKLQLYDDEWNLVASDKVKSKHGKIVFNLSIKNPHKWTAETPYLYELFLSLDNGTATHAKVGFRRVELINGIFSVNGKPVKLRGVNRHEHHPHSGRAVPYSFLKHDLLLMKHHNINAIRTSHYINDPRLYDLADELGLWILDEADLECHGLGVLGGRAEDFATDNPAWTEAYVDRAHQMVMRDKNHPSVVMWSLGNESFYGRNHKAMYDFIKTVDTSRPVHYEPDHGGQSVDVLSVMYTSQEEMARIGQESNWDKPMVMCEYAHAMGNGPGGLKEYVETFYKYPRLMGGFIWEWANHGLRAYTKDGEEYMAYGGDFGDDPNDGRFVMDGLCFSNHTPTSGLTEYKKLIEPVQTLGLDGDVVTVINRYDFAGFEHLSCKWSIVEDGKVVEGHEVPLPKGVKPHTTAKLHIEQLPRSVKPGSYLTLTFALKKHTKWARAGHVVAVGQLRLSPPQDLKTILHTELNKGDAHNTVKQTSPTEITIENDEGNTYVFDLSQGALVSWTRPKSSRNVLTEPISYDLYRALTDNDAGGRFGQEWKARRVHQVKTHFVKAEWQKTQGGKAVEVVIEARIAPPVLNWSVHTVTTFEFKGPVVKIHVDAKPQGLLLPGTFSRFGLKFALADVDAVRWFGRGPGESYNDIKLSQQFGNWENSVDGLFVDYEYPQDGGNRTDVRWVEFLGHGEGKGGERLLRARFGDLENANFQAMHYTAQDLDECRHPYELKPRKRDDTVVHLDWAHHGIGSGSCGPATLPEYELRTDREYSFDIILD</sequence>
<feature type="region of interest" description="Disordered" evidence="14">
    <location>
        <begin position="626"/>
        <end position="655"/>
    </location>
</feature>
<keyword evidence="9" id="KW-0560">Oxidoreductase</keyword>
<dbReference type="InterPro" id="IPR011013">
    <property type="entry name" value="Gal_mutarotase_sf_dom"/>
</dbReference>
<dbReference type="PROSITE" id="PS51384">
    <property type="entry name" value="FAD_FR"/>
    <property type="match status" value="1"/>
</dbReference>
<keyword evidence="10" id="KW-0406">Ion transport</keyword>
<dbReference type="SFLD" id="SFLDG01168">
    <property type="entry name" value="Ferric_reductase_subgroup_(FRE"/>
    <property type="match status" value="1"/>
</dbReference>
<evidence type="ECO:0000256" key="10">
    <source>
        <dbReference type="ARBA" id="ARBA00023065"/>
    </source>
</evidence>
<dbReference type="OrthoDB" id="408320at2759"/>
<dbReference type="InterPro" id="IPR050347">
    <property type="entry name" value="Bact_Beta-galactosidase"/>
</dbReference>
<dbReference type="InterPro" id="IPR023232">
    <property type="entry name" value="Glyco_hydro_2_AS"/>
</dbReference>
<evidence type="ECO:0000256" key="8">
    <source>
        <dbReference type="ARBA" id="ARBA00022989"/>
    </source>
</evidence>
<dbReference type="Pfam" id="PF00703">
    <property type="entry name" value="Glyco_hydro_2"/>
    <property type="match status" value="1"/>
</dbReference>
<dbReference type="Pfam" id="PF16353">
    <property type="entry name" value="LacZ_4"/>
    <property type="match status" value="1"/>
</dbReference>
<dbReference type="InterPro" id="IPR013112">
    <property type="entry name" value="FAD-bd_8"/>
</dbReference>
<evidence type="ECO:0000256" key="11">
    <source>
        <dbReference type="ARBA" id="ARBA00023136"/>
    </source>
</evidence>
<evidence type="ECO:0000313" key="17">
    <source>
        <dbReference type="EMBL" id="TPX10126.1"/>
    </source>
</evidence>
<dbReference type="Gene3D" id="2.60.120.260">
    <property type="entry name" value="Galactose-binding domain-like"/>
    <property type="match status" value="1"/>
</dbReference>
<dbReference type="Gene3D" id="2.70.98.10">
    <property type="match status" value="1"/>
</dbReference>
<dbReference type="STRING" id="1093900.A0A507ATU9"/>
<dbReference type="InterPro" id="IPR004199">
    <property type="entry name" value="B-gal_small/dom_5"/>
</dbReference>
<feature type="transmembrane region" description="Helical" evidence="15">
    <location>
        <begin position="197"/>
        <end position="215"/>
    </location>
</feature>
<dbReference type="InterPro" id="IPR013130">
    <property type="entry name" value="Fe3_Rdtase_TM_dom"/>
</dbReference>
<dbReference type="InterPro" id="IPR006104">
    <property type="entry name" value="Glyco_hydro_2_N"/>
</dbReference>
<dbReference type="InterPro" id="IPR017938">
    <property type="entry name" value="Riboflavin_synthase-like_b-brl"/>
</dbReference>
<dbReference type="InterPro" id="IPR006101">
    <property type="entry name" value="Glyco_hydro_2"/>
</dbReference>
<evidence type="ECO:0000256" key="14">
    <source>
        <dbReference type="SAM" id="MobiDB-lite"/>
    </source>
</evidence>
<dbReference type="Pfam" id="PF02929">
    <property type="entry name" value="Bgal_small_N"/>
    <property type="match status" value="1"/>
</dbReference>
<dbReference type="Gene3D" id="3.20.20.80">
    <property type="entry name" value="Glycosidases"/>
    <property type="match status" value="1"/>
</dbReference>
<dbReference type="InterPro" id="IPR006102">
    <property type="entry name" value="Ig-like_GH2"/>
</dbReference>
<evidence type="ECO:0000256" key="3">
    <source>
        <dbReference type="ARBA" id="ARBA00007401"/>
    </source>
</evidence>
<dbReference type="InterPro" id="IPR014718">
    <property type="entry name" value="GH-type_carb-bd"/>
</dbReference>
<feature type="transmembrane region" description="Helical" evidence="15">
    <location>
        <begin position="57"/>
        <end position="78"/>
    </location>
</feature>
<feature type="transmembrane region" description="Helical" evidence="15">
    <location>
        <begin position="114"/>
        <end position="139"/>
    </location>
</feature>
<dbReference type="GO" id="GO:0006811">
    <property type="term" value="P:monoatomic ion transport"/>
    <property type="evidence" value="ECO:0007669"/>
    <property type="project" value="UniProtKB-KW"/>
</dbReference>
<dbReference type="Gene3D" id="3.40.50.80">
    <property type="entry name" value="Nucleotide-binding domain of ferredoxin-NADP reductase (FNR) module"/>
    <property type="match status" value="1"/>
</dbReference>
<dbReference type="PANTHER" id="PTHR46323">
    <property type="entry name" value="BETA-GALACTOSIDASE"/>
    <property type="match status" value="1"/>
</dbReference>
<evidence type="ECO:0000256" key="12">
    <source>
        <dbReference type="ARBA" id="ARBA00023295"/>
    </source>
</evidence>
<dbReference type="InParanoid" id="A0A507ATU9"/>
<dbReference type="SUPFAM" id="SSF52343">
    <property type="entry name" value="Ferredoxin reductase-like, C-terminal NADP-linked domain"/>
    <property type="match status" value="1"/>
</dbReference>
<feature type="region of interest" description="Disordered" evidence="14">
    <location>
        <begin position="585"/>
        <end position="607"/>
    </location>
</feature>
<comment type="catalytic activity">
    <reaction evidence="1">
        <text>Hydrolysis of terminal non-reducing beta-D-galactose residues in beta-D-galactosides.</text>
        <dbReference type="EC" id="3.2.1.23"/>
    </reaction>
</comment>
<dbReference type="Pfam" id="PF01794">
    <property type="entry name" value="Ferric_reduct"/>
    <property type="match status" value="1"/>
</dbReference>
<dbReference type="InterPro" id="IPR039261">
    <property type="entry name" value="FNR_nucleotide-bd"/>
</dbReference>
<dbReference type="InterPro" id="IPR036156">
    <property type="entry name" value="Beta-gal/glucu_dom_sf"/>
</dbReference>
<dbReference type="EMBL" id="SKBQ01000005">
    <property type="protein sequence ID" value="TPX10126.1"/>
    <property type="molecule type" value="Genomic_DNA"/>
</dbReference>
<evidence type="ECO:0000313" key="18">
    <source>
        <dbReference type="Proteomes" id="UP000319257"/>
    </source>
</evidence>
<dbReference type="InterPro" id="IPR008979">
    <property type="entry name" value="Galactose-bd-like_sf"/>
</dbReference>
<dbReference type="GO" id="GO:0005990">
    <property type="term" value="P:lactose catabolic process"/>
    <property type="evidence" value="ECO:0007669"/>
    <property type="project" value="TreeGrafter"/>
</dbReference>
<dbReference type="SUPFAM" id="SSF49303">
    <property type="entry name" value="beta-Galactosidase/glucuronidase domain"/>
    <property type="match status" value="2"/>
</dbReference>
<dbReference type="FunFam" id="3.20.20.80:FF:000018">
    <property type="entry name" value="Beta-galactosidase"/>
    <property type="match status" value="1"/>
</dbReference>
<dbReference type="InterPro" id="IPR006103">
    <property type="entry name" value="Glyco_hydro_2_cat"/>
</dbReference>
<dbReference type="Gene3D" id="2.60.40.10">
    <property type="entry name" value="Immunoglobulins"/>
    <property type="match status" value="2"/>
</dbReference>
<evidence type="ECO:0000256" key="13">
    <source>
        <dbReference type="ARBA" id="ARBA00032230"/>
    </source>
</evidence>
<organism evidence="17 18">
    <name type="scientific">Thyridium curvatum</name>
    <dbReference type="NCBI Taxonomy" id="1093900"/>
    <lineage>
        <taxon>Eukaryota</taxon>
        <taxon>Fungi</taxon>
        <taxon>Dikarya</taxon>
        <taxon>Ascomycota</taxon>
        <taxon>Pezizomycotina</taxon>
        <taxon>Sordariomycetes</taxon>
        <taxon>Sordariomycetidae</taxon>
        <taxon>Thyridiales</taxon>
        <taxon>Thyridiaceae</taxon>
        <taxon>Thyridium</taxon>
    </lineage>
</organism>
<keyword evidence="7" id="KW-0249">Electron transport</keyword>
<dbReference type="PRINTS" id="PR00132">
    <property type="entry name" value="GLHYDRLASE2"/>
</dbReference>
<feature type="transmembrane region" description="Helical" evidence="15">
    <location>
        <begin position="265"/>
        <end position="286"/>
    </location>
</feature>
<dbReference type="GO" id="GO:0016491">
    <property type="term" value="F:oxidoreductase activity"/>
    <property type="evidence" value="ECO:0007669"/>
    <property type="project" value="UniProtKB-KW"/>
</dbReference>
<dbReference type="PANTHER" id="PTHR46323:SF2">
    <property type="entry name" value="BETA-GALACTOSIDASE"/>
    <property type="match status" value="1"/>
</dbReference>
<keyword evidence="5 15" id="KW-0812">Transmembrane</keyword>
<comment type="similarity">
    <text evidence="3">Belongs to the glycosyl hydrolase 2 family.</text>
</comment>
<evidence type="ECO:0000259" key="16">
    <source>
        <dbReference type="PROSITE" id="PS51384"/>
    </source>
</evidence>
<evidence type="ECO:0000256" key="6">
    <source>
        <dbReference type="ARBA" id="ARBA00022801"/>
    </source>
</evidence>
<feature type="domain" description="FAD-binding FR-type" evidence="16">
    <location>
        <begin position="320"/>
        <end position="424"/>
    </location>
</feature>
<feature type="compositionally biased region" description="Polar residues" evidence="14">
    <location>
        <begin position="636"/>
        <end position="649"/>
    </location>
</feature>
<dbReference type="GO" id="GO:0030246">
    <property type="term" value="F:carbohydrate binding"/>
    <property type="evidence" value="ECO:0007669"/>
    <property type="project" value="InterPro"/>
</dbReference>